<dbReference type="SUPFAM" id="SSF158560">
    <property type="entry name" value="BH3980-like"/>
    <property type="match status" value="1"/>
</dbReference>
<proteinExistence type="predicted"/>
<feature type="transmembrane region" description="Helical" evidence="1">
    <location>
        <begin position="213"/>
        <end position="233"/>
    </location>
</feature>
<reference evidence="2 3" key="1">
    <citation type="submission" date="2016-01" db="EMBL/GenBank/DDBJ databases">
        <title>Highly variable Streptococcus oralis are common among viridans streptococci isolated from primates.</title>
        <authorList>
            <person name="Denapaite D."/>
            <person name="Rieger M."/>
            <person name="Koendgen S."/>
            <person name="Brueckner R."/>
            <person name="Ochigava I."/>
            <person name="Kappeler P."/>
            <person name="Maetz-Rensing K."/>
            <person name="Leendertz F."/>
            <person name="Hakenbeck R."/>
        </authorList>
    </citation>
    <scope>NUCLEOTIDE SEQUENCE [LARGE SCALE GENOMIC DNA]</scope>
    <source>
        <strain evidence="2 3">DD21</strain>
    </source>
</reference>
<organism evidence="2 3">
    <name type="scientific">Streptococcus oralis</name>
    <dbReference type="NCBI Taxonomy" id="1303"/>
    <lineage>
        <taxon>Bacteria</taxon>
        <taxon>Bacillati</taxon>
        <taxon>Bacillota</taxon>
        <taxon>Bacilli</taxon>
        <taxon>Lactobacillales</taxon>
        <taxon>Streptococcaceae</taxon>
        <taxon>Streptococcus</taxon>
    </lineage>
</organism>
<feature type="transmembrane region" description="Helical" evidence="1">
    <location>
        <begin position="88"/>
        <end position="106"/>
    </location>
</feature>
<dbReference type="PATRIC" id="fig|1303.81.peg.784"/>
<sequence>MKKMKYYEETSALLYEFSEENQKYFEELWDSFNLAGFLYDEDYLREQIYLMMLDFSEAERDGMSAEEYLGKNPKKLMREMLKEAPRSSIKESLLTPILVLAVLRYYQLLGDFSKGPLLTVNLLTFLGQLLLFLVGFGLVGIILRWGLVQDSTKMKIGTYTVVGILVLLVVLGYVGMTSFIQEGAFYLPAPWDSLSVFTISLVISIWNWKEPIFRPFVSMIVAHLVVGSLLRYYEWMGISNVFLTKVIPLAVLFIGIFVLFRGFKKIKWSEYSQKAVAKRFFVIMKEKMLEIKGEKFDEIHNSWSR</sequence>
<dbReference type="EMBL" id="LQZP01000178">
    <property type="protein sequence ID" value="KXT91802.1"/>
    <property type="molecule type" value="Genomic_DNA"/>
</dbReference>
<dbReference type="Proteomes" id="UP000070053">
    <property type="component" value="Unassembled WGS sequence"/>
</dbReference>
<keyword evidence="1" id="KW-1133">Transmembrane helix</keyword>
<keyword evidence="1" id="KW-0472">Membrane</keyword>
<accession>A0A139PP64</accession>
<dbReference type="AlphaFoldDB" id="A0A139PP64"/>
<feature type="transmembrane region" description="Helical" evidence="1">
    <location>
        <begin position="159"/>
        <end position="180"/>
    </location>
</feature>
<evidence type="ECO:0000313" key="2">
    <source>
        <dbReference type="EMBL" id="KXT91802.1"/>
    </source>
</evidence>
<name>A0A139PP64_STROR</name>
<evidence type="ECO:0000313" key="3">
    <source>
        <dbReference type="Proteomes" id="UP000070053"/>
    </source>
</evidence>
<feature type="transmembrane region" description="Helical" evidence="1">
    <location>
        <begin position="126"/>
        <end position="147"/>
    </location>
</feature>
<feature type="transmembrane region" description="Helical" evidence="1">
    <location>
        <begin position="186"/>
        <end position="206"/>
    </location>
</feature>
<gene>
    <name evidence="2" type="ORF">SORDD21_00627</name>
</gene>
<evidence type="ECO:0008006" key="4">
    <source>
        <dbReference type="Google" id="ProtNLM"/>
    </source>
</evidence>
<protein>
    <recommendedName>
        <fullName evidence="4">DUF1129 domain-containing protein</fullName>
    </recommendedName>
</protein>
<keyword evidence="1" id="KW-0812">Transmembrane</keyword>
<feature type="transmembrane region" description="Helical" evidence="1">
    <location>
        <begin position="239"/>
        <end position="260"/>
    </location>
</feature>
<evidence type="ECO:0000256" key="1">
    <source>
        <dbReference type="SAM" id="Phobius"/>
    </source>
</evidence>
<comment type="caution">
    <text evidence="2">The sequence shown here is derived from an EMBL/GenBank/DDBJ whole genome shotgun (WGS) entry which is preliminary data.</text>
</comment>